<dbReference type="GO" id="GO:0005794">
    <property type="term" value="C:Golgi apparatus"/>
    <property type="evidence" value="ECO:0007669"/>
    <property type="project" value="TreeGrafter"/>
</dbReference>
<keyword evidence="5 7" id="KW-0472">Membrane</keyword>
<dbReference type="InterPro" id="IPR024491">
    <property type="entry name" value="Se_SelK/SelG"/>
</dbReference>
<comment type="subcellular location">
    <subcellularLocation>
        <location evidence="1">Membrane</location>
        <topology evidence="1">Single-pass membrane protein</topology>
    </subcellularLocation>
</comment>
<dbReference type="GO" id="GO:0006816">
    <property type="term" value="P:calcium ion transport"/>
    <property type="evidence" value="ECO:0007669"/>
    <property type="project" value="TreeGrafter"/>
</dbReference>
<evidence type="ECO:0000256" key="6">
    <source>
        <dbReference type="SAM" id="MobiDB-lite"/>
    </source>
</evidence>
<keyword evidence="9" id="KW-1185">Reference proteome</keyword>
<evidence type="ECO:0000256" key="5">
    <source>
        <dbReference type="ARBA" id="ARBA00023136"/>
    </source>
</evidence>
<name>A0AAD5DVB1_9CHLO</name>
<dbReference type="Proteomes" id="UP001205105">
    <property type="component" value="Unassembled WGS sequence"/>
</dbReference>
<feature type="compositionally biased region" description="Gly residues" evidence="6">
    <location>
        <begin position="55"/>
        <end position="66"/>
    </location>
</feature>
<evidence type="ECO:0000256" key="7">
    <source>
        <dbReference type="SAM" id="Phobius"/>
    </source>
</evidence>
<proteinExistence type="predicted"/>
<comment type="caution">
    <text evidence="8">The sequence shown here is derived from an EMBL/GenBank/DDBJ whole genome shotgun (WGS) entry which is preliminary data.</text>
</comment>
<accession>A0AAD5DVB1</accession>
<feature type="region of interest" description="Disordered" evidence="6">
    <location>
        <begin position="47"/>
        <end position="78"/>
    </location>
</feature>
<evidence type="ECO:0000313" key="8">
    <source>
        <dbReference type="EMBL" id="KAI7844332.1"/>
    </source>
</evidence>
<keyword evidence="2 7" id="KW-0812">Transmembrane</keyword>
<evidence type="ECO:0000256" key="4">
    <source>
        <dbReference type="ARBA" id="ARBA00022989"/>
    </source>
</evidence>
<dbReference type="GO" id="GO:0005789">
    <property type="term" value="C:endoplasmic reticulum membrane"/>
    <property type="evidence" value="ECO:0007669"/>
    <property type="project" value="TreeGrafter"/>
</dbReference>
<evidence type="ECO:0008006" key="10">
    <source>
        <dbReference type="Google" id="ProtNLM"/>
    </source>
</evidence>
<evidence type="ECO:0000313" key="9">
    <source>
        <dbReference type="Proteomes" id="UP001205105"/>
    </source>
</evidence>
<dbReference type="AlphaFoldDB" id="A0AAD5DVB1"/>
<reference evidence="8" key="1">
    <citation type="submission" date="2020-11" db="EMBL/GenBank/DDBJ databases">
        <title>Chlorella ohadii genome sequencing and assembly.</title>
        <authorList>
            <person name="Murik O."/>
            <person name="Treves H."/>
            <person name="Kedem I."/>
            <person name="Shotland Y."/>
            <person name="Kaplan A."/>
        </authorList>
    </citation>
    <scope>NUCLEOTIDE SEQUENCE</scope>
    <source>
        <strain evidence="8">1</strain>
    </source>
</reference>
<protein>
    <recommendedName>
        <fullName evidence="10">Selenoprotein K</fullName>
    </recommendedName>
</protein>
<feature type="transmembrane region" description="Helical" evidence="7">
    <location>
        <begin position="21"/>
        <end position="41"/>
    </location>
</feature>
<keyword evidence="4 7" id="KW-1133">Transmembrane helix</keyword>
<dbReference type="Pfam" id="PF10961">
    <property type="entry name" value="SelK_SelG"/>
    <property type="match status" value="1"/>
</dbReference>
<evidence type="ECO:0000256" key="1">
    <source>
        <dbReference type="ARBA" id="ARBA00004167"/>
    </source>
</evidence>
<organism evidence="8 9">
    <name type="scientific">Chlorella ohadii</name>
    <dbReference type="NCBI Taxonomy" id="2649997"/>
    <lineage>
        <taxon>Eukaryota</taxon>
        <taxon>Viridiplantae</taxon>
        <taxon>Chlorophyta</taxon>
        <taxon>core chlorophytes</taxon>
        <taxon>Trebouxiophyceae</taxon>
        <taxon>Chlorellales</taxon>
        <taxon>Chlorellaceae</taxon>
        <taxon>Chlorella clade</taxon>
        <taxon>Chlorella</taxon>
    </lineage>
</organism>
<dbReference type="PANTHER" id="PTHR16875">
    <property type="entry name" value="SELENOPROTEIN K"/>
    <property type="match status" value="1"/>
</dbReference>
<dbReference type="PANTHER" id="PTHR16875:SF0">
    <property type="entry name" value="SELENOPROTEIN K"/>
    <property type="match status" value="1"/>
</dbReference>
<evidence type="ECO:0000256" key="3">
    <source>
        <dbReference type="ARBA" id="ARBA00022933"/>
    </source>
</evidence>
<evidence type="ECO:0000256" key="2">
    <source>
        <dbReference type="ARBA" id="ARBA00022692"/>
    </source>
</evidence>
<sequence length="94" mass="9619">MPYVDRNGQVLQQQTAFGLKAILNFLQAIVNFFIFFFKTIMNPSAADDYTKRGGRGGGGNGGGGGGPPRPRGPRITGLADMRDAGGAAACGAGG</sequence>
<gene>
    <name evidence="8" type="ORF">COHA_002130</name>
</gene>
<dbReference type="EMBL" id="JADXDR010000032">
    <property type="protein sequence ID" value="KAI7844332.1"/>
    <property type="molecule type" value="Genomic_DNA"/>
</dbReference>
<dbReference type="GO" id="GO:0032469">
    <property type="term" value="P:endoplasmic reticulum calcium ion homeostasis"/>
    <property type="evidence" value="ECO:0007669"/>
    <property type="project" value="TreeGrafter"/>
</dbReference>
<keyword evidence="3" id="KW-0712">Selenocysteine</keyword>